<protein>
    <submittedName>
        <fullName evidence="3">Uncharacterized protein</fullName>
    </submittedName>
</protein>
<keyword evidence="1" id="KW-0175">Coiled coil</keyword>
<evidence type="ECO:0000313" key="4">
    <source>
        <dbReference type="Proteomes" id="UP000043437"/>
    </source>
</evidence>
<sequence>MQLTIFNPTPLPSLLPTFTPEQAHAFSAILGRFLEAEAKGGAQGIEKQLAQELPGCDAKEIRAEIEAELKIYEQKQESLEKALANGRTKEQWLASEFHKASQNLATQEVLPYLNNLDHALKEANYKIQEALLTNEGLINQNPHLDGFIAEQQHANSFNLNATAKDSPYRAEVLTPEGQYSKNGVDLVIKDAEGKVVKRYQSKYTQDAPSTQKAFEKGDYRGQQKLVPSDQKAQLQEQGLKVTDKLEAPDGTTSTPLSKQEVKELQSKAQQEGKLPQNTYNDYQARDLALGIGKEGIKAGLISAGISLAIDGVSLMCSKEKLDKSKAQEMAKRAISTGADTSAKTAMAATIKVAAEKGILPKVCGAKNVFVALGTLAIDHAKVLYKWGKGEITGEQAIEQLHINSLSTLAGVVSAAAGEGLFMAIGSIFGPVGAAVGGFVGATLGYIAGSSVGQKIASGSKSFATSVANGLKSACQAVGSAIKSVASSVASGVKSVCQTVAGWFS</sequence>
<accession>A0A0K2Y2I6</accession>
<reference evidence="4" key="1">
    <citation type="submission" date="2014-12" db="EMBL/GenBank/DDBJ databases">
        <authorList>
            <person name="Jaenicke S."/>
        </authorList>
    </citation>
    <scope>NUCLEOTIDE SEQUENCE [LARGE SCALE GENOMIC DNA]</scope>
</reference>
<evidence type="ECO:0000256" key="2">
    <source>
        <dbReference type="SAM" id="MobiDB-lite"/>
    </source>
</evidence>
<dbReference type="AlphaFoldDB" id="A0A0K2Y2I6"/>
<evidence type="ECO:0000313" key="3">
    <source>
        <dbReference type="EMBL" id="CRF52547.1"/>
    </source>
</evidence>
<organism evidence="3 4">
    <name type="scientific">Helicobacter ailurogastricus</name>
    <dbReference type="NCBI Taxonomy" id="1578720"/>
    <lineage>
        <taxon>Bacteria</taxon>
        <taxon>Pseudomonadati</taxon>
        <taxon>Campylobacterota</taxon>
        <taxon>Epsilonproteobacteria</taxon>
        <taxon>Campylobacterales</taxon>
        <taxon>Helicobacteraceae</taxon>
        <taxon>Helicobacter</taxon>
    </lineage>
</organism>
<dbReference type="GeneID" id="82131968"/>
<evidence type="ECO:0000256" key="1">
    <source>
        <dbReference type="SAM" id="Coils"/>
    </source>
</evidence>
<feature type="coiled-coil region" evidence="1">
    <location>
        <begin position="62"/>
        <end position="89"/>
    </location>
</feature>
<dbReference type="RefSeq" id="WP_053945325.1">
    <property type="nucleotide sequence ID" value="NZ_CDMG01000006.1"/>
</dbReference>
<dbReference type="EMBL" id="CDMG01000006">
    <property type="protein sequence ID" value="CRF52547.1"/>
    <property type="molecule type" value="Genomic_DNA"/>
</dbReference>
<proteinExistence type="predicted"/>
<feature type="region of interest" description="Disordered" evidence="2">
    <location>
        <begin position="225"/>
        <end position="274"/>
    </location>
</feature>
<name>A0A0K2Y2I6_9HELI</name>
<gene>
    <name evidence="3" type="ORF">HAL07_10120</name>
</gene>
<dbReference type="Proteomes" id="UP000043437">
    <property type="component" value="Unassembled WGS sequence"/>
</dbReference>